<evidence type="ECO:0000256" key="4">
    <source>
        <dbReference type="ARBA" id="ARBA00022741"/>
    </source>
</evidence>
<evidence type="ECO:0000256" key="2">
    <source>
        <dbReference type="ARBA" id="ARBA00022527"/>
    </source>
</evidence>
<evidence type="ECO:0000259" key="10">
    <source>
        <dbReference type="PROSITE" id="PS50011"/>
    </source>
</evidence>
<dbReference type="STRING" id="710696.Intca_2020"/>
<sequence length="503" mass="52030">MSAVDSSPPDVPGHLLDRIIGEGASSLVWSGVDQAGEPVAVKVPRPGADPGGHAGAVERHVLSAVRHPHLVPLREVVPLADGRTALVFDLVTGASLRTMVRTRGQLRPGEAVTILTPLCQAVAALHAAGGLHGDVSPGNVMLTAAGRPLLLDLGASHVVGHVGPVWGTEGFVAPEVREGGPPTSASDIFSLGALAWFCLTGNGAPDTVQRLDPATITSHVGPELTEVIAASIDPDPTARPSAAHLAGVFYAAVGAEPVEVVVGADDASALTHRLRADAALEAPEPAQRPWAPRRLIVVGAALGAVVLAVGGWLLLGGSPAAEASRGQDAPDSAAAVTAPVRPEASTPIVGRTTGRSTDGVARRHPGQLQHDVAAPERRTAELLQWLSDRRARALMDRDVDGLAGVHRAGSASHASDVHLVETLLASGDRYADLRLSVGSATWVRGDRERATVRARVGWSDYAVVNRSGARRLRPAASGDVLDFDLRRGPDGWRIEHISVAGST</sequence>
<dbReference type="PANTHER" id="PTHR43289">
    <property type="entry name" value="MITOGEN-ACTIVATED PROTEIN KINASE KINASE KINASE 20-RELATED"/>
    <property type="match status" value="1"/>
</dbReference>
<feature type="region of interest" description="Disordered" evidence="8">
    <location>
        <begin position="320"/>
        <end position="368"/>
    </location>
</feature>
<dbReference type="PROSITE" id="PS50011">
    <property type="entry name" value="PROTEIN_KINASE_DOM"/>
    <property type="match status" value="1"/>
</dbReference>
<evidence type="ECO:0000256" key="9">
    <source>
        <dbReference type="SAM" id="Phobius"/>
    </source>
</evidence>
<dbReference type="AlphaFoldDB" id="E6SCF2"/>
<feature type="binding site" evidence="7">
    <location>
        <position position="42"/>
    </location>
    <ligand>
        <name>ATP</name>
        <dbReference type="ChEBI" id="CHEBI:30616"/>
    </ligand>
</feature>
<dbReference type="EMBL" id="CP002343">
    <property type="protein sequence ID" value="ADU48531.1"/>
    <property type="molecule type" value="Genomic_DNA"/>
</dbReference>
<keyword evidence="6 7" id="KW-0067">ATP-binding</keyword>
<keyword evidence="9" id="KW-1133">Transmembrane helix</keyword>
<accession>E6SCF2</accession>
<dbReference type="SUPFAM" id="SSF56112">
    <property type="entry name" value="Protein kinase-like (PK-like)"/>
    <property type="match status" value="1"/>
</dbReference>
<evidence type="ECO:0000313" key="12">
    <source>
        <dbReference type="Proteomes" id="UP000008914"/>
    </source>
</evidence>
<evidence type="ECO:0000313" key="11">
    <source>
        <dbReference type="EMBL" id="ADU48531.1"/>
    </source>
</evidence>
<keyword evidence="2 11" id="KW-0723">Serine/threonine-protein kinase</keyword>
<evidence type="ECO:0000256" key="7">
    <source>
        <dbReference type="PROSITE-ProRule" id="PRU10141"/>
    </source>
</evidence>
<dbReference type="GO" id="GO:0004674">
    <property type="term" value="F:protein serine/threonine kinase activity"/>
    <property type="evidence" value="ECO:0007669"/>
    <property type="project" value="UniProtKB-KW"/>
</dbReference>
<dbReference type="EC" id="2.7.11.1" evidence="1"/>
<evidence type="ECO:0000256" key="8">
    <source>
        <dbReference type="SAM" id="MobiDB-lite"/>
    </source>
</evidence>
<keyword evidence="4 7" id="KW-0547">Nucleotide-binding</keyword>
<dbReference type="Pfam" id="PF00069">
    <property type="entry name" value="Pkinase"/>
    <property type="match status" value="1"/>
</dbReference>
<dbReference type="InterPro" id="IPR000719">
    <property type="entry name" value="Prot_kinase_dom"/>
</dbReference>
<dbReference type="Gene3D" id="1.10.510.10">
    <property type="entry name" value="Transferase(Phosphotransferase) domain 1"/>
    <property type="match status" value="1"/>
</dbReference>
<keyword evidence="9" id="KW-0812">Transmembrane</keyword>
<name>E6SCF2_INTC7</name>
<feature type="transmembrane region" description="Helical" evidence="9">
    <location>
        <begin position="295"/>
        <end position="315"/>
    </location>
</feature>
<dbReference type="OrthoDB" id="3778994at2"/>
<dbReference type="CDD" id="cd14014">
    <property type="entry name" value="STKc_PknB_like"/>
    <property type="match status" value="1"/>
</dbReference>
<keyword evidence="3" id="KW-0808">Transferase</keyword>
<feature type="domain" description="Protein kinase" evidence="10">
    <location>
        <begin position="14"/>
        <end position="253"/>
    </location>
</feature>
<keyword evidence="5 11" id="KW-0418">Kinase</keyword>
<reference evidence="11 12" key="1">
    <citation type="journal article" date="2010" name="Stand. Genomic Sci.">
        <title>Complete genome sequence of Intrasporangium calvum type strain (7 KIP).</title>
        <authorList>
            <person name="Del Rio T.G."/>
            <person name="Chertkov O."/>
            <person name="Yasawong M."/>
            <person name="Lucas S."/>
            <person name="Deshpande S."/>
            <person name="Cheng J.F."/>
            <person name="Detter C."/>
            <person name="Tapia R."/>
            <person name="Han C."/>
            <person name="Goodwin L."/>
            <person name="Pitluck S."/>
            <person name="Liolios K."/>
            <person name="Ivanova N."/>
            <person name="Mavromatis K."/>
            <person name="Pati A."/>
            <person name="Chen A."/>
            <person name="Palaniappan K."/>
            <person name="Land M."/>
            <person name="Hauser L."/>
            <person name="Chang Y.J."/>
            <person name="Jeffries C.D."/>
            <person name="Rohde M."/>
            <person name="Pukall R."/>
            <person name="Sikorski J."/>
            <person name="Goker M."/>
            <person name="Woyke T."/>
            <person name="Bristow J."/>
            <person name="Eisen J.A."/>
            <person name="Markowitz V."/>
            <person name="Hugenholtz P."/>
            <person name="Kyrpides N.C."/>
            <person name="Klenk H.P."/>
            <person name="Lapidus A."/>
        </authorList>
    </citation>
    <scope>NUCLEOTIDE SEQUENCE [LARGE SCALE GENOMIC DNA]</scope>
    <source>
        <strain evidence="12">ATCC 23552 / DSM 43043 / JCM 3097 / NBRC 12989 / 7 KIP</strain>
    </source>
</reference>
<dbReference type="InterPro" id="IPR017441">
    <property type="entry name" value="Protein_kinase_ATP_BS"/>
</dbReference>
<dbReference type="HOGENOM" id="CLU_035480_0_0_11"/>
<dbReference type="eggNOG" id="COG0515">
    <property type="taxonomic scope" value="Bacteria"/>
</dbReference>
<proteinExistence type="predicted"/>
<evidence type="ECO:0000256" key="5">
    <source>
        <dbReference type="ARBA" id="ARBA00022777"/>
    </source>
</evidence>
<dbReference type="GO" id="GO:0005524">
    <property type="term" value="F:ATP binding"/>
    <property type="evidence" value="ECO:0007669"/>
    <property type="project" value="UniProtKB-UniRule"/>
</dbReference>
<evidence type="ECO:0000256" key="6">
    <source>
        <dbReference type="ARBA" id="ARBA00022840"/>
    </source>
</evidence>
<keyword evidence="9" id="KW-0472">Membrane</keyword>
<keyword evidence="12" id="KW-1185">Reference proteome</keyword>
<dbReference type="InterPro" id="IPR011009">
    <property type="entry name" value="Kinase-like_dom_sf"/>
</dbReference>
<dbReference type="Proteomes" id="UP000008914">
    <property type="component" value="Chromosome"/>
</dbReference>
<dbReference type="KEGG" id="ica:Intca_2020"/>
<gene>
    <name evidence="11" type="ordered locus">Intca_2020</name>
</gene>
<organism evidence="11 12">
    <name type="scientific">Intrasporangium calvum (strain ATCC 23552 / DSM 43043 / JCM 3097 / NBRC 12989 / NCIMB 10167 / NRRL B-3866 / 7 KIP)</name>
    <dbReference type="NCBI Taxonomy" id="710696"/>
    <lineage>
        <taxon>Bacteria</taxon>
        <taxon>Bacillati</taxon>
        <taxon>Actinomycetota</taxon>
        <taxon>Actinomycetes</taxon>
        <taxon>Micrococcales</taxon>
        <taxon>Intrasporangiaceae</taxon>
        <taxon>Intrasporangium</taxon>
    </lineage>
</organism>
<protein>
    <recommendedName>
        <fullName evidence="1">non-specific serine/threonine protein kinase</fullName>
        <ecNumber evidence="1">2.7.11.1</ecNumber>
    </recommendedName>
</protein>
<dbReference type="PROSITE" id="PS00107">
    <property type="entry name" value="PROTEIN_KINASE_ATP"/>
    <property type="match status" value="1"/>
</dbReference>
<dbReference type="RefSeq" id="WP_013492846.1">
    <property type="nucleotide sequence ID" value="NC_014830.1"/>
</dbReference>
<dbReference type="PANTHER" id="PTHR43289:SF6">
    <property type="entry name" value="SERINE_THREONINE-PROTEIN KINASE NEKL-3"/>
    <property type="match status" value="1"/>
</dbReference>
<evidence type="ECO:0000256" key="1">
    <source>
        <dbReference type="ARBA" id="ARBA00012513"/>
    </source>
</evidence>
<evidence type="ECO:0000256" key="3">
    <source>
        <dbReference type="ARBA" id="ARBA00022679"/>
    </source>
</evidence>